<name>A0A1Y2IUK2_TRAC3</name>
<protein>
    <submittedName>
        <fullName evidence="1">Uncharacterized protein</fullName>
    </submittedName>
</protein>
<keyword evidence="2" id="KW-1185">Reference proteome</keyword>
<organism evidence="1 2">
    <name type="scientific">Trametes coccinea (strain BRFM310)</name>
    <name type="common">Pycnoporus coccineus</name>
    <dbReference type="NCBI Taxonomy" id="1353009"/>
    <lineage>
        <taxon>Eukaryota</taxon>
        <taxon>Fungi</taxon>
        <taxon>Dikarya</taxon>
        <taxon>Basidiomycota</taxon>
        <taxon>Agaricomycotina</taxon>
        <taxon>Agaricomycetes</taxon>
        <taxon>Polyporales</taxon>
        <taxon>Polyporaceae</taxon>
        <taxon>Trametes</taxon>
    </lineage>
</organism>
<reference evidence="1 2" key="1">
    <citation type="journal article" date="2015" name="Biotechnol. Biofuels">
        <title>Enhanced degradation of softwood versus hardwood by the white-rot fungus Pycnoporus coccineus.</title>
        <authorList>
            <person name="Couturier M."/>
            <person name="Navarro D."/>
            <person name="Chevret D."/>
            <person name="Henrissat B."/>
            <person name="Piumi F."/>
            <person name="Ruiz-Duenas F.J."/>
            <person name="Martinez A.T."/>
            <person name="Grigoriev I.V."/>
            <person name="Riley R."/>
            <person name="Lipzen A."/>
            <person name="Berrin J.G."/>
            <person name="Master E.R."/>
            <person name="Rosso M.N."/>
        </authorList>
    </citation>
    <scope>NUCLEOTIDE SEQUENCE [LARGE SCALE GENOMIC DNA]</scope>
    <source>
        <strain evidence="1 2">BRFM310</strain>
    </source>
</reference>
<dbReference type="Proteomes" id="UP000193067">
    <property type="component" value="Unassembled WGS sequence"/>
</dbReference>
<proteinExistence type="predicted"/>
<sequence length="195" mass="21751">MRHGARVGSWIQIACNAILNYFAVYCHGPKSMMAKTFQHPFPPICLFDHTRPGRLPSLDLSVWAPIVLARAQLVHDEAAVETHRYGRGQCKEIGYHQSASQDLQGGLVDRAALTIGGLRLASGKPRLRASIPFSLCEGISARLCSGLQFGCSNLERRPTCTAVCTPLSFEYRPFPIDPWSIHPCHYRYVVVLVYR</sequence>
<evidence type="ECO:0000313" key="2">
    <source>
        <dbReference type="Proteomes" id="UP000193067"/>
    </source>
</evidence>
<dbReference type="EMBL" id="KZ084095">
    <property type="protein sequence ID" value="OSD04839.1"/>
    <property type="molecule type" value="Genomic_DNA"/>
</dbReference>
<evidence type="ECO:0000313" key="1">
    <source>
        <dbReference type="EMBL" id="OSD04839.1"/>
    </source>
</evidence>
<accession>A0A1Y2IUK2</accession>
<gene>
    <name evidence="1" type="ORF">PYCCODRAFT_76186</name>
</gene>
<dbReference type="AlphaFoldDB" id="A0A1Y2IUK2"/>